<organism evidence="1 2">
    <name type="scientific">Vanrija pseudolonga</name>
    <dbReference type="NCBI Taxonomy" id="143232"/>
    <lineage>
        <taxon>Eukaryota</taxon>
        <taxon>Fungi</taxon>
        <taxon>Dikarya</taxon>
        <taxon>Basidiomycota</taxon>
        <taxon>Agaricomycotina</taxon>
        <taxon>Tremellomycetes</taxon>
        <taxon>Trichosporonales</taxon>
        <taxon>Trichosporonaceae</taxon>
        <taxon>Vanrija</taxon>
    </lineage>
</organism>
<sequence>MSAPPGPPPATYTGPVIDHAFLWHVFDNILSHASLDFFRNLRGTSKEMYHRANAVLYKHVCISVVPDNNNPGLPLVLFRQPYRGRVLPGLRWDIDRDQTLARLREHCRIVDDGDSAGGLWHLSSPARLETIGALSLLYALRPQVVRAAGLDKDGRPYPGWAQAVRNVTRHRARPTEDGDNGVSDLDPNNEMHQAIAATRAVKFGHVPTSLPLLPDITSIVFTTVTADEDPVVPMYAAPPTTTRLIANVSFSPTAGTFSHDIEYTRFPRGLTEVIILVQVPPTDLTWMWVGGYPGHLGVLQSIATRVAYHLRPEHSITLVGVEQMEPAFYGIGKLNLSAPWGARRHALMQRIGAMMHRIAAYSPSWWGGGQPMQQAQAQAQAQPAVAAQVSLNQQQLPVDNAATVNRNPPTWRLLTFAEWRAEVGDELFALATVAPWDEWAEHLPHTTVSMGR</sequence>
<dbReference type="AlphaFoldDB" id="A0AAF0YHS4"/>
<dbReference type="RefSeq" id="XP_062631440.1">
    <property type="nucleotide sequence ID" value="XM_062775456.1"/>
</dbReference>
<gene>
    <name evidence="1" type="ORF">LOC62_07G008913</name>
</gene>
<name>A0AAF0YHS4_9TREE</name>
<evidence type="ECO:0000313" key="2">
    <source>
        <dbReference type="Proteomes" id="UP000827549"/>
    </source>
</evidence>
<dbReference type="Proteomes" id="UP000827549">
    <property type="component" value="Chromosome 7"/>
</dbReference>
<accession>A0AAF0YHS4</accession>
<reference evidence="1" key="1">
    <citation type="submission" date="2023-10" db="EMBL/GenBank/DDBJ databases">
        <authorList>
            <person name="Noh H."/>
        </authorList>
    </citation>
    <scope>NUCLEOTIDE SEQUENCE</scope>
    <source>
        <strain evidence="1">DUCC4014</strain>
    </source>
</reference>
<proteinExistence type="predicted"/>
<dbReference type="GeneID" id="87812077"/>
<dbReference type="EMBL" id="CP086720">
    <property type="protein sequence ID" value="WOO85414.1"/>
    <property type="molecule type" value="Genomic_DNA"/>
</dbReference>
<protein>
    <submittedName>
        <fullName evidence="1">Uncharacterized protein</fullName>
    </submittedName>
</protein>
<keyword evidence="2" id="KW-1185">Reference proteome</keyword>
<evidence type="ECO:0000313" key="1">
    <source>
        <dbReference type="EMBL" id="WOO85414.1"/>
    </source>
</evidence>